<keyword evidence="1" id="KW-0479">Metal-binding</keyword>
<dbReference type="Pfam" id="PF00098">
    <property type="entry name" value="zf-CCHC"/>
    <property type="match status" value="1"/>
</dbReference>
<name>A0A388JY98_CHABU</name>
<dbReference type="EMBL" id="BFEA01000032">
    <property type="protein sequence ID" value="GBG62780.1"/>
    <property type="molecule type" value="Genomic_DNA"/>
</dbReference>
<dbReference type="SUPFAM" id="SSF57756">
    <property type="entry name" value="Retrovirus zinc finger-like domains"/>
    <property type="match status" value="1"/>
</dbReference>
<reference evidence="4 5" key="1">
    <citation type="journal article" date="2018" name="Cell">
        <title>The Chara Genome: Secondary Complexity and Implications for Plant Terrestrialization.</title>
        <authorList>
            <person name="Nishiyama T."/>
            <person name="Sakayama H."/>
            <person name="Vries J.D."/>
            <person name="Buschmann H."/>
            <person name="Saint-Marcoux D."/>
            <person name="Ullrich K.K."/>
            <person name="Haas F.B."/>
            <person name="Vanderstraeten L."/>
            <person name="Becker D."/>
            <person name="Lang D."/>
            <person name="Vosolsobe S."/>
            <person name="Rombauts S."/>
            <person name="Wilhelmsson P.K.I."/>
            <person name="Janitza P."/>
            <person name="Kern R."/>
            <person name="Heyl A."/>
            <person name="Rumpler F."/>
            <person name="Villalobos L.I.A.C."/>
            <person name="Clay J.M."/>
            <person name="Skokan R."/>
            <person name="Toyoda A."/>
            <person name="Suzuki Y."/>
            <person name="Kagoshima H."/>
            <person name="Schijlen E."/>
            <person name="Tajeshwar N."/>
            <person name="Catarino B."/>
            <person name="Hetherington A.J."/>
            <person name="Saltykova A."/>
            <person name="Bonnot C."/>
            <person name="Breuninger H."/>
            <person name="Symeonidi A."/>
            <person name="Radhakrishnan G.V."/>
            <person name="Van Nieuwerburgh F."/>
            <person name="Deforce D."/>
            <person name="Chang C."/>
            <person name="Karol K.G."/>
            <person name="Hedrich R."/>
            <person name="Ulvskov P."/>
            <person name="Glockner G."/>
            <person name="Delwiche C.F."/>
            <person name="Petrasek J."/>
            <person name="Van de Peer Y."/>
            <person name="Friml J."/>
            <person name="Beilby M."/>
            <person name="Dolan L."/>
            <person name="Kohara Y."/>
            <person name="Sugano S."/>
            <person name="Fujiyama A."/>
            <person name="Delaux P.-M."/>
            <person name="Quint M."/>
            <person name="TheiBen G."/>
            <person name="Hagemann M."/>
            <person name="Harholt J."/>
            <person name="Dunand C."/>
            <person name="Zachgo S."/>
            <person name="Langdale J."/>
            <person name="Maumus F."/>
            <person name="Straeten D.V.D."/>
            <person name="Gould S.B."/>
            <person name="Rensing S.A."/>
        </authorList>
    </citation>
    <scope>NUCLEOTIDE SEQUENCE [LARGE SCALE GENOMIC DNA]</scope>
    <source>
        <strain evidence="4 5">S276</strain>
    </source>
</reference>
<feature type="region of interest" description="Disordered" evidence="2">
    <location>
        <begin position="1"/>
        <end position="54"/>
    </location>
</feature>
<keyword evidence="1" id="KW-0862">Zinc</keyword>
<dbReference type="AlphaFoldDB" id="A0A388JY98"/>
<keyword evidence="1" id="KW-0863">Zinc-finger</keyword>
<feature type="compositionally biased region" description="Gly residues" evidence="2">
    <location>
        <begin position="1"/>
        <end position="13"/>
    </location>
</feature>
<evidence type="ECO:0000256" key="2">
    <source>
        <dbReference type="SAM" id="MobiDB-lite"/>
    </source>
</evidence>
<dbReference type="PROSITE" id="PS50158">
    <property type="entry name" value="ZF_CCHC"/>
    <property type="match status" value="1"/>
</dbReference>
<dbReference type="InterPro" id="IPR001878">
    <property type="entry name" value="Znf_CCHC"/>
</dbReference>
<dbReference type="Gramene" id="GBG62780">
    <property type="protein sequence ID" value="GBG62780"/>
    <property type="gene ID" value="CBR_g32369"/>
</dbReference>
<dbReference type="SMART" id="SM00343">
    <property type="entry name" value="ZnF_C2HC"/>
    <property type="match status" value="1"/>
</dbReference>
<feature type="compositionally biased region" description="Basic residues" evidence="2">
    <location>
        <begin position="160"/>
        <end position="187"/>
    </location>
</feature>
<dbReference type="InterPro" id="IPR036875">
    <property type="entry name" value="Znf_CCHC_sf"/>
</dbReference>
<accession>A0A388JY98</accession>
<keyword evidence="5" id="KW-1185">Reference proteome</keyword>
<feature type="region of interest" description="Disordered" evidence="2">
    <location>
        <begin position="92"/>
        <end position="131"/>
    </location>
</feature>
<dbReference type="Gene3D" id="4.10.60.10">
    <property type="entry name" value="Zinc finger, CCHC-type"/>
    <property type="match status" value="1"/>
</dbReference>
<gene>
    <name evidence="4" type="ORF">CBR_g32369</name>
</gene>
<feature type="compositionally biased region" description="Low complexity" evidence="2">
    <location>
        <begin position="14"/>
        <end position="26"/>
    </location>
</feature>
<proteinExistence type="predicted"/>
<sequence length="458" mass="51433">MFLTNGPGGGGQENGQNGQLYANGRIQNGGGNQQYTGQSNPGDGGGRNSSSGCFNCGKMGHIAHDCWSARRDRGCAPQQGDPELDEMKEHFRQMRRERQEMEEKRRKEEERKAKEEEEVRSNQDFARKAKKFKLQLRTELIEEWRRRTAEATKAMEKIRTPRKIKVLIRGVKSKRKGKQQKRRRKKGRETSDEDTEEESDTDEESTDSTTSKSDSEPRQARRKARTGRQNKCPTSKRASTKGKGRIGDTPPKVHELGECSRQRKSGQTEGSMQEVAEEADEPMTPLTGGFKGLSAGCSQKGQIDYCIFAHKICSAKKAHALRKICEKKCFKYTKKPEVVEMFARQQVQLAYNSFEDQTEIGRSAGKTKASGSPREVFTKDRSTSVKHTTRAIPGPEGYYCGIRKWPGTDGRMEETETEIGDSTMEIGGENTLLQHAKLKLQQGGEIVLKKIVKAKATT</sequence>
<feature type="compositionally biased region" description="Basic and acidic residues" evidence="2">
    <location>
        <begin position="251"/>
        <end position="261"/>
    </location>
</feature>
<feature type="compositionally biased region" description="Basic and acidic residues" evidence="2">
    <location>
        <begin position="92"/>
        <end position="127"/>
    </location>
</feature>
<feature type="compositionally biased region" description="Acidic residues" evidence="2">
    <location>
        <begin position="191"/>
        <end position="206"/>
    </location>
</feature>
<organism evidence="4 5">
    <name type="scientific">Chara braunii</name>
    <name type="common">Braun's stonewort</name>
    <dbReference type="NCBI Taxonomy" id="69332"/>
    <lineage>
        <taxon>Eukaryota</taxon>
        <taxon>Viridiplantae</taxon>
        <taxon>Streptophyta</taxon>
        <taxon>Charophyceae</taxon>
        <taxon>Charales</taxon>
        <taxon>Characeae</taxon>
        <taxon>Chara</taxon>
    </lineage>
</organism>
<dbReference type="GO" id="GO:0008270">
    <property type="term" value="F:zinc ion binding"/>
    <property type="evidence" value="ECO:0007669"/>
    <property type="project" value="UniProtKB-KW"/>
</dbReference>
<evidence type="ECO:0000313" key="5">
    <source>
        <dbReference type="Proteomes" id="UP000265515"/>
    </source>
</evidence>
<feature type="domain" description="CCHC-type" evidence="3">
    <location>
        <begin position="53"/>
        <end position="66"/>
    </location>
</feature>
<evidence type="ECO:0000313" key="4">
    <source>
        <dbReference type="EMBL" id="GBG62780.1"/>
    </source>
</evidence>
<protein>
    <recommendedName>
        <fullName evidence="3">CCHC-type domain-containing protein</fullName>
    </recommendedName>
</protein>
<feature type="region of interest" description="Disordered" evidence="2">
    <location>
        <begin position="149"/>
        <end position="287"/>
    </location>
</feature>
<dbReference type="GO" id="GO:0003676">
    <property type="term" value="F:nucleic acid binding"/>
    <property type="evidence" value="ECO:0007669"/>
    <property type="project" value="InterPro"/>
</dbReference>
<feature type="compositionally biased region" description="Basic and acidic residues" evidence="2">
    <location>
        <begin position="149"/>
        <end position="159"/>
    </location>
</feature>
<evidence type="ECO:0000259" key="3">
    <source>
        <dbReference type="PROSITE" id="PS50158"/>
    </source>
</evidence>
<evidence type="ECO:0000256" key="1">
    <source>
        <dbReference type="PROSITE-ProRule" id="PRU00047"/>
    </source>
</evidence>
<comment type="caution">
    <text evidence="4">The sequence shown here is derived from an EMBL/GenBank/DDBJ whole genome shotgun (WGS) entry which is preliminary data.</text>
</comment>
<dbReference type="Proteomes" id="UP000265515">
    <property type="component" value="Unassembled WGS sequence"/>
</dbReference>